<keyword evidence="2" id="KW-1185">Reference proteome</keyword>
<dbReference type="InterPro" id="IPR032675">
    <property type="entry name" value="LRR_dom_sf"/>
</dbReference>
<dbReference type="EMBL" id="JAWWNJ010000034">
    <property type="protein sequence ID" value="KAK7025129.1"/>
    <property type="molecule type" value="Genomic_DNA"/>
</dbReference>
<evidence type="ECO:0000313" key="2">
    <source>
        <dbReference type="Proteomes" id="UP001362999"/>
    </source>
</evidence>
<dbReference type="Gene3D" id="3.80.10.10">
    <property type="entry name" value="Ribonuclease Inhibitor"/>
    <property type="match status" value="1"/>
</dbReference>
<comment type="caution">
    <text evidence="1">The sequence shown here is derived from an EMBL/GenBank/DDBJ whole genome shotgun (WGS) entry which is preliminary data.</text>
</comment>
<evidence type="ECO:0000313" key="1">
    <source>
        <dbReference type="EMBL" id="KAK7025129.1"/>
    </source>
</evidence>
<organism evidence="1 2">
    <name type="scientific">Favolaschia claudopus</name>
    <dbReference type="NCBI Taxonomy" id="2862362"/>
    <lineage>
        <taxon>Eukaryota</taxon>
        <taxon>Fungi</taxon>
        <taxon>Dikarya</taxon>
        <taxon>Basidiomycota</taxon>
        <taxon>Agaricomycotina</taxon>
        <taxon>Agaricomycetes</taxon>
        <taxon>Agaricomycetidae</taxon>
        <taxon>Agaricales</taxon>
        <taxon>Marasmiineae</taxon>
        <taxon>Mycenaceae</taxon>
        <taxon>Favolaschia</taxon>
    </lineage>
</organism>
<gene>
    <name evidence="1" type="ORF">R3P38DRAFT_2529955</name>
</gene>
<reference evidence="1 2" key="1">
    <citation type="journal article" date="2024" name="J Genomics">
        <title>Draft genome sequencing and assembly of Favolaschia claudopus CIRM-BRFM 2984 isolated from oak limbs.</title>
        <authorList>
            <person name="Navarro D."/>
            <person name="Drula E."/>
            <person name="Chaduli D."/>
            <person name="Cazenave R."/>
            <person name="Ahrendt S."/>
            <person name="Wang J."/>
            <person name="Lipzen A."/>
            <person name="Daum C."/>
            <person name="Barry K."/>
            <person name="Grigoriev I.V."/>
            <person name="Favel A."/>
            <person name="Rosso M.N."/>
            <person name="Martin F."/>
        </authorList>
    </citation>
    <scope>NUCLEOTIDE SEQUENCE [LARGE SCALE GENOMIC DNA]</scope>
    <source>
        <strain evidence="1 2">CIRM-BRFM 2984</strain>
    </source>
</reference>
<name>A0AAW0BH56_9AGAR</name>
<sequence length="467" mass="53001">MSACIAVLPKRPASKAKRPRRDYISSLPPEVLAEIFLTAQHLVFEEESSDAEESPRRLSLEYQVEVLVSRVNSHWRNVALSTCVLWRHIIIGPDESVERVRVYLERSGPNTPLHLRLDLRAKIPTLTEILDLVFEELSRWERFTIHSNLETAEFPVVSRLYDTAAPSLKVLGLCIHDIDAENLKWVRRADSEQILTHGCPRLTVLRLRGLSMHFFRPPLSHITTLYLEQTRGLFMGFAGFKHFLTASPALAHLSVHDAIIDEVEDVWPVNSVDCIPLPSLISLRISTPGTLQHIVSDILISISAPRLQSLVLKEVGPMHLDRFLILPGVSSKFSQLRSLTFCDFDYPSADHLAGLCAALPDITDFTKYTSIDSDPLVGGDRWPNLQTVATNLEVDHLELLREAVETRQGTNCPLRVLRIANIDEEDIDEEDEENWEWLKANLTVERFDTVERWPPGSDYDPDDTIFT</sequence>
<dbReference type="AlphaFoldDB" id="A0AAW0BH56"/>
<protein>
    <submittedName>
        <fullName evidence="1">F-box domain-containing protein</fullName>
    </submittedName>
</protein>
<accession>A0AAW0BH56</accession>
<proteinExistence type="predicted"/>
<dbReference type="Proteomes" id="UP001362999">
    <property type="component" value="Unassembled WGS sequence"/>
</dbReference>
<dbReference type="SUPFAM" id="SSF52047">
    <property type="entry name" value="RNI-like"/>
    <property type="match status" value="1"/>
</dbReference>